<evidence type="ECO:0000256" key="4">
    <source>
        <dbReference type="ARBA" id="ARBA00022448"/>
    </source>
</evidence>
<dbReference type="SUPFAM" id="SSF50978">
    <property type="entry name" value="WD40 repeat-like"/>
    <property type="match status" value="1"/>
</dbReference>
<dbReference type="SMART" id="SM00320">
    <property type="entry name" value="WD40"/>
    <property type="match status" value="3"/>
</dbReference>
<feature type="compositionally biased region" description="Polar residues" evidence="11">
    <location>
        <begin position="98"/>
        <end position="110"/>
    </location>
</feature>
<evidence type="ECO:0000256" key="9">
    <source>
        <dbReference type="ARBA" id="ARBA00023242"/>
    </source>
</evidence>
<dbReference type="InterPro" id="IPR036322">
    <property type="entry name" value="WD40_repeat_dom_sf"/>
</dbReference>
<dbReference type="PANTHER" id="PTHR11024">
    <property type="entry name" value="NUCLEAR PORE COMPLEX PROTEIN SEC13 / SEH1 FAMILY MEMBER"/>
    <property type="match status" value="1"/>
</dbReference>
<keyword evidence="9" id="KW-0539">Nucleus</keyword>
<dbReference type="Gene3D" id="2.130.10.10">
    <property type="entry name" value="YVTN repeat-like/Quinoprotein amine dehydrogenase"/>
    <property type="match status" value="1"/>
</dbReference>
<dbReference type="PROSITE" id="PS50082">
    <property type="entry name" value="WD_REPEATS_2"/>
    <property type="match status" value="1"/>
</dbReference>
<feature type="region of interest" description="Disordered" evidence="11">
    <location>
        <begin position="82"/>
        <end position="110"/>
    </location>
</feature>
<dbReference type="InterPro" id="IPR015943">
    <property type="entry name" value="WD40/YVTN_repeat-like_dom_sf"/>
</dbReference>
<protein>
    <submittedName>
        <fullName evidence="14">WD_REPEATS_REGION domain-containing protein</fullName>
    </submittedName>
</protein>
<feature type="compositionally biased region" description="Low complexity" evidence="11">
    <location>
        <begin position="207"/>
        <end position="247"/>
    </location>
</feature>
<evidence type="ECO:0000256" key="10">
    <source>
        <dbReference type="PROSITE-ProRule" id="PRU00221"/>
    </source>
</evidence>
<comment type="subcellular location">
    <subcellularLocation>
        <location evidence="2">Lysosome</location>
    </subcellularLocation>
    <subcellularLocation>
        <location evidence="1">Nucleus envelope</location>
    </subcellularLocation>
</comment>
<dbReference type="PANTHER" id="PTHR11024:SF3">
    <property type="entry name" value="NUCLEOPORIN SEH1"/>
    <property type="match status" value="1"/>
</dbReference>
<evidence type="ECO:0000256" key="6">
    <source>
        <dbReference type="ARBA" id="ARBA00022737"/>
    </source>
</evidence>
<evidence type="ECO:0000256" key="2">
    <source>
        <dbReference type="ARBA" id="ARBA00004371"/>
    </source>
</evidence>
<evidence type="ECO:0000256" key="11">
    <source>
        <dbReference type="SAM" id="MobiDB-lite"/>
    </source>
</evidence>
<evidence type="ECO:0000313" key="14">
    <source>
        <dbReference type="WBParaSite" id="ECPE_0000854501-mRNA-1"/>
    </source>
</evidence>
<dbReference type="WBParaSite" id="ECPE_0000854501-mRNA-1">
    <property type="protein sequence ID" value="ECPE_0000854501-mRNA-1"/>
    <property type="gene ID" value="ECPE_0000854501"/>
</dbReference>
<dbReference type="OrthoDB" id="364224at2759"/>
<dbReference type="GO" id="GO:0005198">
    <property type="term" value="F:structural molecule activity"/>
    <property type="evidence" value="ECO:0007669"/>
    <property type="project" value="InterPro"/>
</dbReference>
<evidence type="ECO:0000256" key="7">
    <source>
        <dbReference type="ARBA" id="ARBA00022927"/>
    </source>
</evidence>
<evidence type="ECO:0000313" key="12">
    <source>
        <dbReference type="EMBL" id="VDP83691.1"/>
    </source>
</evidence>
<dbReference type="InterPro" id="IPR001680">
    <property type="entry name" value="WD40_rpt"/>
</dbReference>
<dbReference type="AlphaFoldDB" id="A0A183ANI4"/>
<feature type="region of interest" description="Disordered" evidence="11">
    <location>
        <begin position="197"/>
        <end position="259"/>
    </location>
</feature>
<evidence type="ECO:0000313" key="13">
    <source>
        <dbReference type="Proteomes" id="UP000272942"/>
    </source>
</evidence>
<sequence length="478" mass="50213">MDTADELDNSINVTAIWDLRADGEWVCTARWRCHLGPAWRVTWAHPEFGQVIATCSFDRTIAIWEEVAGGQPSGSNMLHETDGHTLHGGISGPPIRQHGSNATPSANTSWVRRTSLVDSRTPVTGLQFAPRHLGLQLAAVSTDGMLRIYEAMDVMNLSQWRMQFDFGTKMAGSCLAWSQSRLDPPLIAVGSATPCGPHSNVENPSDAVSSSSGTVTGSNATGTAPNPSVGSSGTAATATSGSVTTGSASGGSGTGSVGGPGGGVSVATISGTGGSSTSLVNGKVVIYEYSESRRHWDLIEDIRALEDAVYDVQFAPHMAGDTTNTRSGTSGSTTRSPYDITMMAHFDHHKGRVWRVSWNVTGSLLASSGDDGCVRLWQANYLGVWLPISVIAPDGSHSSAVPPPGSGELSNKAALSSMMPSLMRTTSNGLQMKMTSHGDSEHGKVFMDRQGSGPVMPTTASFQKLGTFASGNYPVAWH</sequence>
<reference evidence="12 13" key="2">
    <citation type="submission" date="2018-11" db="EMBL/GenBank/DDBJ databases">
        <authorList>
            <consortium name="Pathogen Informatics"/>
        </authorList>
    </citation>
    <scope>NUCLEOTIDE SEQUENCE [LARGE SCALE GENOMIC DNA]</scope>
    <source>
        <strain evidence="12 13">Egypt</strain>
    </source>
</reference>
<dbReference type="GO" id="GO:0005764">
    <property type="term" value="C:lysosome"/>
    <property type="evidence" value="ECO:0007669"/>
    <property type="project" value="UniProtKB-SubCell"/>
</dbReference>
<keyword evidence="7" id="KW-0653">Protein transport</keyword>
<name>A0A183ANI4_9TREM</name>
<keyword evidence="8" id="KW-0458">Lysosome</keyword>
<dbReference type="GO" id="GO:0031080">
    <property type="term" value="C:nuclear pore outer ring"/>
    <property type="evidence" value="ECO:0007669"/>
    <property type="project" value="TreeGrafter"/>
</dbReference>
<dbReference type="GO" id="GO:1904263">
    <property type="term" value="P:positive regulation of TORC1 signaling"/>
    <property type="evidence" value="ECO:0007669"/>
    <property type="project" value="TreeGrafter"/>
</dbReference>
<evidence type="ECO:0000256" key="8">
    <source>
        <dbReference type="ARBA" id="ARBA00023228"/>
    </source>
</evidence>
<feature type="repeat" description="WD" evidence="10">
    <location>
        <begin position="346"/>
        <end position="378"/>
    </location>
</feature>
<evidence type="ECO:0000256" key="5">
    <source>
        <dbReference type="ARBA" id="ARBA00022574"/>
    </source>
</evidence>
<dbReference type="Pfam" id="PF00400">
    <property type="entry name" value="WD40"/>
    <property type="match status" value="2"/>
</dbReference>
<accession>A0A183ANI4</accession>
<feature type="compositionally biased region" description="Gly residues" evidence="11">
    <location>
        <begin position="248"/>
        <end position="259"/>
    </location>
</feature>
<comment type="similarity">
    <text evidence="3">Belongs to the WD repeat SEC13 family.</text>
</comment>
<reference evidence="14" key="1">
    <citation type="submission" date="2016-06" db="UniProtKB">
        <authorList>
            <consortium name="WormBaseParasite"/>
        </authorList>
    </citation>
    <scope>IDENTIFICATION</scope>
</reference>
<proteinExistence type="inferred from homology"/>
<keyword evidence="6" id="KW-0677">Repeat</keyword>
<evidence type="ECO:0000256" key="3">
    <source>
        <dbReference type="ARBA" id="ARBA00010102"/>
    </source>
</evidence>
<keyword evidence="4" id="KW-0813">Transport</keyword>
<organism evidence="14">
    <name type="scientific">Echinostoma caproni</name>
    <dbReference type="NCBI Taxonomy" id="27848"/>
    <lineage>
        <taxon>Eukaryota</taxon>
        <taxon>Metazoa</taxon>
        <taxon>Spiralia</taxon>
        <taxon>Lophotrochozoa</taxon>
        <taxon>Platyhelminthes</taxon>
        <taxon>Trematoda</taxon>
        <taxon>Digenea</taxon>
        <taxon>Plagiorchiida</taxon>
        <taxon>Echinostomata</taxon>
        <taxon>Echinostomatoidea</taxon>
        <taxon>Echinostomatidae</taxon>
        <taxon>Echinostoma</taxon>
    </lineage>
</organism>
<dbReference type="InterPro" id="IPR037363">
    <property type="entry name" value="Sec13/Seh1_fam"/>
</dbReference>
<dbReference type="EMBL" id="UZAN01046083">
    <property type="protein sequence ID" value="VDP83691.1"/>
    <property type="molecule type" value="Genomic_DNA"/>
</dbReference>
<gene>
    <name evidence="12" type="ORF">ECPE_LOCUS8519</name>
</gene>
<dbReference type="Proteomes" id="UP000272942">
    <property type="component" value="Unassembled WGS sequence"/>
</dbReference>
<keyword evidence="13" id="KW-1185">Reference proteome</keyword>
<keyword evidence="5 10" id="KW-0853">WD repeat</keyword>
<dbReference type="GO" id="GO:0015031">
    <property type="term" value="P:protein transport"/>
    <property type="evidence" value="ECO:0007669"/>
    <property type="project" value="UniProtKB-KW"/>
</dbReference>
<dbReference type="GO" id="GO:0035859">
    <property type="term" value="C:Seh1-associated complex"/>
    <property type="evidence" value="ECO:0007669"/>
    <property type="project" value="TreeGrafter"/>
</dbReference>
<dbReference type="PROSITE" id="PS50294">
    <property type="entry name" value="WD_REPEATS_REGION"/>
    <property type="match status" value="1"/>
</dbReference>
<dbReference type="GO" id="GO:0034198">
    <property type="term" value="P:cellular response to amino acid starvation"/>
    <property type="evidence" value="ECO:0007669"/>
    <property type="project" value="TreeGrafter"/>
</dbReference>
<evidence type="ECO:0000256" key="1">
    <source>
        <dbReference type="ARBA" id="ARBA00004259"/>
    </source>
</evidence>